<evidence type="ECO:0000313" key="5">
    <source>
        <dbReference type="EMBL" id="CAD7427671.1"/>
    </source>
</evidence>
<accession>A0A7R9HPG4</accession>
<dbReference type="EMBL" id="OB793515">
    <property type="protein sequence ID" value="CAD7427671.1"/>
    <property type="molecule type" value="Genomic_DNA"/>
</dbReference>
<dbReference type="GO" id="GO:0005581">
    <property type="term" value="C:collagen trimer"/>
    <property type="evidence" value="ECO:0007669"/>
    <property type="project" value="UniProtKB-KW"/>
</dbReference>
<comment type="subcellular location">
    <subcellularLocation>
        <location evidence="1">Secreted</location>
    </subcellularLocation>
</comment>
<gene>
    <name evidence="5" type="ORF">TMSB3V08_LOCUS4503</name>
</gene>
<organism evidence="5">
    <name type="scientific">Timema monikensis</name>
    <dbReference type="NCBI Taxonomy" id="170555"/>
    <lineage>
        <taxon>Eukaryota</taxon>
        <taxon>Metazoa</taxon>
        <taxon>Ecdysozoa</taxon>
        <taxon>Arthropoda</taxon>
        <taxon>Hexapoda</taxon>
        <taxon>Insecta</taxon>
        <taxon>Pterygota</taxon>
        <taxon>Neoptera</taxon>
        <taxon>Polyneoptera</taxon>
        <taxon>Phasmatodea</taxon>
        <taxon>Timematodea</taxon>
        <taxon>Timematoidea</taxon>
        <taxon>Timematidae</taxon>
        <taxon>Timema</taxon>
    </lineage>
</organism>
<evidence type="ECO:0000259" key="4">
    <source>
        <dbReference type="Pfam" id="PF01410"/>
    </source>
</evidence>
<proteinExistence type="predicted"/>
<evidence type="ECO:0000256" key="2">
    <source>
        <dbReference type="ARBA" id="ARBA00022525"/>
    </source>
</evidence>
<dbReference type="Pfam" id="PF01410">
    <property type="entry name" value="COLFI"/>
    <property type="match status" value="1"/>
</dbReference>
<evidence type="ECO:0000256" key="3">
    <source>
        <dbReference type="ARBA" id="ARBA00023119"/>
    </source>
</evidence>
<name>A0A7R9HPG4_9NEOP</name>
<reference evidence="5" key="1">
    <citation type="submission" date="2020-11" db="EMBL/GenBank/DDBJ databases">
        <authorList>
            <person name="Tran Van P."/>
        </authorList>
    </citation>
    <scope>NUCLEOTIDE SEQUENCE</scope>
</reference>
<dbReference type="Gene3D" id="2.60.120.1000">
    <property type="match status" value="1"/>
</dbReference>
<dbReference type="InterPro" id="IPR000885">
    <property type="entry name" value="Fib_collagen_C"/>
</dbReference>
<dbReference type="GO" id="GO:0005576">
    <property type="term" value="C:extracellular region"/>
    <property type="evidence" value="ECO:0007669"/>
    <property type="project" value="UniProtKB-SubCell"/>
</dbReference>
<keyword evidence="2" id="KW-0964">Secreted</keyword>
<keyword evidence="3" id="KW-0176">Collagen</keyword>
<evidence type="ECO:0000256" key="1">
    <source>
        <dbReference type="ARBA" id="ARBA00004613"/>
    </source>
</evidence>
<dbReference type="AlphaFoldDB" id="A0A7R9HPG4"/>
<sequence length="110" mass="13072">MVCKALKSQIKRSTPTISFIFSKIFYIKTNNFNKYQSKHFETRKSKSETVFEVRTKKLSHVPIVDFYPVDYGLPHQAFGFESCFMIMTRAATNMFHNNYKENLQLHKDNY</sequence>
<protein>
    <recommendedName>
        <fullName evidence="4">Fibrillar collagen NC1 domain-containing protein</fullName>
    </recommendedName>
</protein>
<dbReference type="GO" id="GO:0005201">
    <property type="term" value="F:extracellular matrix structural constituent"/>
    <property type="evidence" value="ECO:0007669"/>
    <property type="project" value="InterPro"/>
</dbReference>
<feature type="domain" description="Fibrillar collagen NC1" evidence="4">
    <location>
        <begin position="41"/>
        <end position="81"/>
    </location>
</feature>